<dbReference type="Pfam" id="PF14659">
    <property type="entry name" value="Phage_int_SAM_3"/>
    <property type="match status" value="1"/>
</dbReference>
<evidence type="ECO:0000313" key="9">
    <source>
        <dbReference type="Proteomes" id="UP001579974"/>
    </source>
</evidence>
<evidence type="ECO:0000256" key="2">
    <source>
        <dbReference type="ARBA" id="ARBA00022908"/>
    </source>
</evidence>
<dbReference type="InterPro" id="IPR044068">
    <property type="entry name" value="CB"/>
</dbReference>
<dbReference type="PROSITE" id="PS51900">
    <property type="entry name" value="CB"/>
    <property type="match status" value="1"/>
</dbReference>
<dbReference type="InterPro" id="IPR011010">
    <property type="entry name" value="DNA_brk_join_enz"/>
</dbReference>
<keyword evidence="4" id="KW-0233">DNA recombination</keyword>
<evidence type="ECO:0000259" key="6">
    <source>
        <dbReference type="PROSITE" id="PS51898"/>
    </source>
</evidence>
<evidence type="ECO:0000256" key="5">
    <source>
        <dbReference type="PROSITE-ProRule" id="PRU01248"/>
    </source>
</evidence>
<keyword evidence="2" id="KW-0229">DNA integration</keyword>
<dbReference type="InterPro" id="IPR004107">
    <property type="entry name" value="Integrase_SAM-like_N"/>
</dbReference>
<dbReference type="Gene3D" id="1.10.443.10">
    <property type="entry name" value="Intergrase catalytic core"/>
    <property type="match status" value="1"/>
</dbReference>
<evidence type="ECO:0000256" key="1">
    <source>
        <dbReference type="ARBA" id="ARBA00008857"/>
    </source>
</evidence>
<dbReference type="SUPFAM" id="SSF56349">
    <property type="entry name" value="DNA breaking-rejoining enzymes"/>
    <property type="match status" value="1"/>
</dbReference>
<dbReference type="InterPro" id="IPR050090">
    <property type="entry name" value="Tyrosine_recombinase_XerCD"/>
</dbReference>
<keyword evidence="9" id="KW-1185">Reference proteome</keyword>
<evidence type="ECO:0000256" key="4">
    <source>
        <dbReference type="ARBA" id="ARBA00023172"/>
    </source>
</evidence>
<dbReference type="InterPro" id="IPR013762">
    <property type="entry name" value="Integrase-like_cat_sf"/>
</dbReference>
<dbReference type="Gene3D" id="1.10.150.130">
    <property type="match status" value="1"/>
</dbReference>
<dbReference type="CDD" id="cd01189">
    <property type="entry name" value="INT_ICEBs1_C_like"/>
    <property type="match status" value="1"/>
</dbReference>
<reference evidence="8 9" key="1">
    <citation type="journal article" date="2024" name="Int. J. Mol. Sci.">
        <title>Exploration of Alicyclobacillus spp. Genome in Search of Antibiotic Resistance.</title>
        <authorList>
            <person name="Bucka-Kolendo J."/>
            <person name="Kiousi D.E."/>
            <person name="Dekowska A."/>
            <person name="Mikolajczuk-Szczyrba A."/>
            <person name="Karadedos D.M."/>
            <person name="Michael P."/>
            <person name="Galanis A."/>
            <person name="Sokolowska B."/>
        </authorList>
    </citation>
    <scope>NUCLEOTIDE SEQUENCE [LARGE SCALE GENOMIC DNA]</scope>
    <source>
        <strain evidence="8 9">KKP 3000</strain>
    </source>
</reference>
<sequence length="374" mass="43092">MAQIVARGTDTWLVRVSMGVDRSGKRVYHNKTIHGKKRDAERYARLIESERDNGTYVQPTKQKLEEYLDQWLQEYAQKRVSARTFKDYRSMMERHVYPRMGHEKLTEVQNMPMACQKLINEVESNSGVRTAQYVHMVFKQALAQALKLGLIARNPMELVDRPRDQKKTMMAMSQTDVKQFLGAAEGNRYFAFFALLIDTGMRPSEAMALRWEDVDLERRVIYVQHSLERDADGWSLKEPKTNKSRRSVPVTAGVARLLQQQKREQAERRLQSGAVNEDHGFVFTARNGEPLELHNVVNRYFKPILKKAGLSSDFRLYDLRHTCATLLLSAGENPKIIAERLGHASVTMTLDRYSHVLPDMQQGAVSKMENMLFA</sequence>
<keyword evidence="3 5" id="KW-0238">DNA-binding</keyword>
<dbReference type="Proteomes" id="UP001579974">
    <property type="component" value="Unassembled WGS sequence"/>
</dbReference>
<accession>A0ABV5ALN5</accession>
<protein>
    <submittedName>
        <fullName evidence="8">Site-specific integrase</fullName>
    </submittedName>
</protein>
<name>A0ABV5ALN5_9BACL</name>
<dbReference type="PANTHER" id="PTHR30349">
    <property type="entry name" value="PHAGE INTEGRASE-RELATED"/>
    <property type="match status" value="1"/>
</dbReference>
<evidence type="ECO:0000256" key="3">
    <source>
        <dbReference type="ARBA" id="ARBA00023125"/>
    </source>
</evidence>
<comment type="similarity">
    <text evidence="1">Belongs to the 'phage' integrase family.</text>
</comment>
<dbReference type="PROSITE" id="PS51898">
    <property type="entry name" value="TYR_RECOMBINASE"/>
    <property type="match status" value="1"/>
</dbReference>
<evidence type="ECO:0000313" key="8">
    <source>
        <dbReference type="EMBL" id="MFB5192955.1"/>
    </source>
</evidence>
<dbReference type="Pfam" id="PF00589">
    <property type="entry name" value="Phage_integrase"/>
    <property type="match status" value="1"/>
</dbReference>
<feature type="domain" description="Tyr recombinase" evidence="6">
    <location>
        <begin position="167"/>
        <end position="366"/>
    </location>
</feature>
<dbReference type="InterPro" id="IPR002104">
    <property type="entry name" value="Integrase_catalytic"/>
</dbReference>
<comment type="caution">
    <text evidence="8">The sequence shown here is derived from an EMBL/GenBank/DDBJ whole genome shotgun (WGS) entry which is preliminary data.</text>
</comment>
<dbReference type="RefSeq" id="WP_368781034.1">
    <property type="nucleotide sequence ID" value="NZ_CP162941.1"/>
</dbReference>
<gene>
    <name evidence="8" type="ORF">KKP3000_002549</name>
</gene>
<dbReference type="PANTHER" id="PTHR30349:SF41">
    <property type="entry name" value="INTEGRASE_RECOMBINASE PROTEIN MJ0367-RELATED"/>
    <property type="match status" value="1"/>
</dbReference>
<dbReference type="EMBL" id="JBDXSU010000032">
    <property type="protein sequence ID" value="MFB5192955.1"/>
    <property type="molecule type" value="Genomic_DNA"/>
</dbReference>
<feature type="domain" description="Core-binding (CB)" evidence="7">
    <location>
        <begin position="62"/>
        <end position="142"/>
    </location>
</feature>
<dbReference type="InterPro" id="IPR010998">
    <property type="entry name" value="Integrase_recombinase_N"/>
</dbReference>
<proteinExistence type="inferred from homology"/>
<evidence type="ECO:0000259" key="7">
    <source>
        <dbReference type="PROSITE" id="PS51900"/>
    </source>
</evidence>
<organism evidence="8 9">
    <name type="scientific">Alicyclobacillus fastidiosus</name>
    <dbReference type="NCBI Taxonomy" id="392011"/>
    <lineage>
        <taxon>Bacteria</taxon>
        <taxon>Bacillati</taxon>
        <taxon>Bacillota</taxon>
        <taxon>Bacilli</taxon>
        <taxon>Bacillales</taxon>
        <taxon>Alicyclobacillaceae</taxon>
        <taxon>Alicyclobacillus</taxon>
    </lineage>
</organism>